<reference evidence="5 6" key="1">
    <citation type="journal article" date="2018" name="New Phytol.">
        <title>Phylogenomics of Endogonaceae and evolution of mycorrhizas within Mucoromycota.</title>
        <authorList>
            <person name="Chang Y."/>
            <person name="Desiro A."/>
            <person name="Na H."/>
            <person name="Sandor L."/>
            <person name="Lipzen A."/>
            <person name="Clum A."/>
            <person name="Barry K."/>
            <person name="Grigoriev I.V."/>
            <person name="Martin F.M."/>
            <person name="Stajich J.E."/>
            <person name="Smith M.E."/>
            <person name="Bonito G."/>
            <person name="Spatafora J.W."/>
        </authorList>
    </citation>
    <scope>NUCLEOTIDE SEQUENCE [LARGE SCALE GENOMIC DNA]</scope>
    <source>
        <strain evidence="5 6">GMNB39</strain>
    </source>
</reference>
<dbReference type="AlphaFoldDB" id="A0A432ZYH0"/>
<dbReference type="OrthoDB" id="47801at2759"/>
<evidence type="ECO:0000256" key="3">
    <source>
        <dbReference type="SAM" id="MobiDB-lite"/>
    </source>
</evidence>
<feature type="region of interest" description="Disordered" evidence="3">
    <location>
        <begin position="142"/>
        <end position="227"/>
    </location>
</feature>
<evidence type="ECO:0000313" key="6">
    <source>
        <dbReference type="Proteomes" id="UP000268093"/>
    </source>
</evidence>
<dbReference type="InterPro" id="IPR016135">
    <property type="entry name" value="UBQ-conjugating_enzyme/RWD"/>
</dbReference>
<feature type="domain" description="UBC core" evidence="4">
    <location>
        <begin position="317"/>
        <end position="360"/>
    </location>
</feature>
<dbReference type="PANTHER" id="PTHR46116:SF15">
    <property type="entry name" value="(E3-INDEPENDENT) E2 UBIQUITIN-CONJUGATING ENZYME"/>
    <property type="match status" value="1"/>
</dbReference>
<accession>A0A432ZYH0</accession>
<dbReference type="Gene3D" id="3.10.110.10">
    <property type="entry name" value="Ubiquitin Conjugating Enzyme"/>
    <property type="match status" value="1"/>
</dbReference>
<name>A0A432ZYH0_9FUNG</name>
<dbReference type="Proteomes" id="UP000268093">
    <property type="component" value="Unassembled WGS sequence"/>
</dbReference>
<evidence type="ECO:0000259" key="4">
    <source>
        <dbReference type="PROSITE" id="PS50127"/>
    </source>
</evidence>
<feature type="compositionally biased region" description="Acidic residues" evidence="3">
    <location>
        <begin position="142"/>
        <end position="164"/>
    </location>
</feature>
<keyword evidence="2" id="KW-0833">Ubl conjugation pathway</keyword>
<keyword evidence="6" id="KW-1185">Reference proteome</keyword>
<feature type="compositionally biased region" description="Basic and acidic residues" evidence="3">
    <location>
        <begin position="208"/>
        <end position="217"/>
    </location>
</feature>
<dbReference type="InterPro" id="IPR000608">
    <property type="entry name" value="UBC"/>
</dbReference>
<evidence type="ECO:0000256" key="2">
    <source>
        <dbReference type="ARBA" id="ARBA00022786"/>
    </source>
</evidence>
<keyword evidence="1" id="KW-0808">Transferase</keyword>
<proteinExistence type="predicted"/>
<feature type="non-terminal residue" evidence="5">
    <location>
        <position position="1"/>
    </location>
</feature>
<gene>
    <name evidence="5" type="ORF">BC936DRAFT_143772</name>
</gene>
<organism evidence="5 6">
    <name type="scientific">Jimgerdemannia flammicorona</name>
    <dbReference type="NCBI Taxonomy" id="994334"/>
    <lineage>
        <taxon>Eukaryota</taxon>
        <taxon>Fungi</taxon>
        <taxon>Fungi incertae sedis</taxon>
        <taxon>Mucoromycota</taxon>
        <taxon>Mucoromycotina</taxon>
        <taxon>Endogonomycetes</taxon>
        <taxon>Endogonales</taxon>
        <taxon>Endogonaceae</taxon>
        <taxon>Jimgerdemannia</taxon>
    </lineage>
</organism>
<protein>
    <recommendedName>
        <fullName evidence="4">UBC core domain-containing protein</fullName>
    </recommendedName>
</protein>
<dbReference type="SUPFAM" id="SSF54495">
    <property type="entry name" value="UBC-like"/>
    <property type="match status" value="1"/>
</dbReference>
<feature type="compositionally biased region" description="Acidic residues" evidence="3">
    <location>
        <begin position="179"/>
        <end position="189"/>
    </location>
</feature>
<dbReference type="EMBL" id="RBNI01028493">
    <property type="protein sequence ID" value="RUO95551.1"/>
    <property type="molecule type" value="Genomic_DNA"/>
</dbReference>
<dbReference type="PANTHER" id="PTHR46116">
    <property type="entry name" value="(E3-INDEPENDENT) E2 UBIQUITIN-CONJUGATING ENZYME"/>
    <property type="match status" value="1"/>
</dbReference>
<comment type="caution">
    <text evidence="5">The sequence shown here is derived from an EMBL/GenBank/DDBJ whole genome shotgun (WGS) entry which is preliminary data.</text>
</comment>
<dbReference type="GO" id="GO:0061631">
    <property type="term" value="F:ubiquitin conjugating enzyme activity"/>
    <property type="evidence" value="ECO:0007669"/>
    <property type="project" value="TreeGrafter"/>
</dbReference>
<evidence type="ECO:0000313" key="5">
    <source>
        <dbReference type="EMBL" id="RUO95551.1"/>
    </source>
</evidence>
<dbReference type="PROSITE" id="PS50127">
    <property type="entry name" value="UBC_2"/>
    <property type="match status" value="1"/>
</dbReference>
<sequence>EEEELRSFYEVAAEPDLLSLRLGDKVVLTKWTSLGNVTDSIDITSTSTSLLFPTPLPPIMPGSFIDTQPAKDLFEEIFQTLDPAQIIQQLNLQRPHADLNWFGEITRIERDKPMVEVGFINGERVQVPVGKIMVVDMEDEEGADFDYEDEEDEWATDEEDEDAGSWETLSDAEGREDKEGEGEDEDVEMENSTADNARDRRRKKDRTRRKEQVKATGEDELNNNDVDVQEQDKAAGVEQADVATPQHLAKADDERWTRFAILEDAPADHHFIGSPVIVSTILDVINCLVSRRYLIRSGQIIKLIGAYWYLLQSASAGYYKRISREYKILEASLPDNILVRGFEDRMDLFRVLIVGPSGTP</sequence>
<evidence type="ECO:0000256" key="1">
    <source>
        <dbReference type="ARBA" id="ARBA00022679"/>
    </source>
</evidence>